<keyword evidence="1" id="KW-0812">Transmembrane</keyword>
<proteinExistence type="predicted"/>
<sequence>MKRFSPLLLPLLLAIFFVPMFAGAQKVSSGLIPCGNVSSGGSIAAGQECEFNDFIILAQNVINFLIFKIASPLAAIMFAYAGFLYLTNGGNESKVKQAHDIFWYVFIGLVVALAAWLVVNFILEFFLGTGSVYNLLGP</sequence>
<evidence type="ECO:0008006" key="4">
    <source>
        <dbReference type="Google" id="ProtNLM"/>
    </source>
</evidence>
<dbReference type="EMBL" id="MHLU01000014">
    <property type="protein sequence ID" value="OGZ20472.1"/>
    <property type="molecule type" value="Genomic_DNA"/>
</dbReference>
<gene>
    <name evidence="2" type="ORF">A2494_00835</name>
</gene>
<keyword evidence="1" id="KW-0472">Membrane</keyword>
<comment type="caution">
    <text evidence="2">The sequence shown here is derived from an EMBL/GenBank/DDBJ whole genome shotgun (WGS) entry which is preliminary data.</text>
</comment>
<organism evidence="2 3">
    <name type="scientific">Candidatus Lloydbacteria bacterium RIFOXYC12_FULL_46_25</name>
    <dbReference type="NCBI Taxonomy" id="1798670"/>
    <lineage>
        <taxon>Bacteria</taxon>
        <taxon>Candidatus Lloydiibacteriota</taxon>
    </lineage>
</organism>
<dbReference type="Pfam" id="PF18895">
    <property type="entry name" value="T4SS_pilin"/>
    <property type="match status" value="1"/>
</dbReference>
<feature type="transmembrane region" description="Helical" evidence="1">
    <location>
        <begin position="101"/>
        <end position="123"/>
    </location>
</feature>
<reference evidence="2 3" key="1">
    <citation type="journal article" date="2016" name="Nat. Commun.">
        <title>Thousands of microbial genomes shed light on interconnected biogeochemical processes in an aquifer system.</title>
        <authorList>
            <person name="Anantharaman K."/>
            <person name="Brown C.T."/>
            <person name="Hug L.A."/>
            <person name="Sharon I."/>
            <person name="Castelle C.J."/>
            <person name="Probst A.J."/>
            <person name="Thomas B.C."/>
            <person name="Singh A."/>
            <person name="Wilkins M.J."/>
            <person name="Karaoz U."/>
            <person name="Brodie E.L."/>
            <person name="Williams K.H."/>
            <person name="Hubbard S.S."/>
            <person name="Banfield J.F."/>
        </authorList>
    </citation>
    <scope>NUCLEOTIDE SEQUENCE [LARGE SCALE GENOMIC DNA]</scope>
</reference>
<dbReference type="AlphaFoldDB" id="A0A1G2E492"/>
<evidence type="ECO:0000256" key="1">
    <source>
        <dbReference type="SAM" id="Phobius"/>
    </source>
</evidence>
<keyword evidence="1" id="KW-1133">Transmembrane helix</keyword>
<feature type="transmembrane region" description="Helical" evidence="1">
    <location>
        <begin position="54"/>
        <end position="80"/>
    </location>
</feature>
<dbReference type="InterPro" id="IPR043993">
    <property type="entry name" value="T4SS_pilin"/>
</dbReference>
<dbReference type="Proteomes" id="UP000178106">
    <property type="component" value="Unassembled WGS sequence"/>
</dbReference>
<name>A0A1G2E492_9BACT</name>
<evidence type="ECO:0000313" key="3">
    <source>
        <dbReference type="Proteomes" id="UP000178106"/>
    </source>
</evidence>
<protein>
    <recommendedName>
        <fullName evidence="4">TrbC/VIRB2 family protein</fullName>
    </recommendedName>
</protein>
<evidence type="ECO:0000313" key="2">
    <source>
        <dbReference type="EMBL" id="OGZ20472.1"/>
    </source>
</evidence>
<accession>A0A1G2E492</accession>